<protein>
    <submittedName>
        <fullName evidence="4">PH domain-containing protein</fullName>
    </submittedName>
</protein>
<name>A0A9X2DA47_9ACTN</name>
<proteinExistence type="predicted"/>
<evidence type="ECO:0000256" key="1">
    <source>
        <dbReference type="SAM" id="MobiDB-lite"/>
    </source>
</evidence>
<gene>
    <name evidence="4" type="ORF">M8330_17820</name>
</gene>
<dbReference type="InterPro" id="IPR019692">
    <property type="entry name" value="CFP-6_PH"/>
</dbReference>
<accession>A0A9X2DA47</accession>
<keyword evidence="5" id="KW-1185">Reference proteome</keyword>
<keyword evidence="2" id="KW-0812">Transmembrane</keyword>
<dbReference type="RefSeq" id="WP_250057360.1">
    <property type="nucleotide sequence ID" value="NZ_JAMJPH010000037.1"/>
</dbReference>
<keyword evidence="2" id="KW-1133">Transmembrane helix</keyword>
<comment type="caution">
    <text evidence="4">The sequence shown here is derived from an EMBL/GenBank/DDBJ whole genome shotgun (WGS) entry which is preliminary data.</text>
</comment>
<feature type="transmembrane region" description="Helical" evidence="2">
    <location>
        <begin position="37"/>
        <end position="61"/>
    </location>
</feature>
<keyword evidence="2" id="KW-0472">Membrane</keyword>
<dbReference type="AlphaFoldDB" id="A0A9X2DA47"/>
<feature type="domain" description="Low molecular weight protein antigen 6 PH" evidence="3">
    <location>
        <begin position="93"/>
        <end position="162"/>
    </location>
</feature>
<evidence type="ECO:0000313" key="4">
    <source>
        <dbReference type="EMBL" id="MCM0622153.1"/>
    </source>
</evidence>
<dbReference type="Proteomes" id="UP001139485">
    <property type="component" value="Unassembled WGS sequence"/>
</dbReference>
<dbReference type="EMBL" id="JAMOIL010000029">
    <property type="protein sequence ID" value="MCM0622153.1"/>
    <property type="molecule type" value="Genomic_DNA"/>
</dbReference>
<feature type="transmembrane region" description="Helical" evidence="2">
    <location>
        <begin position="73"/>
        <end position="92"/>
    </location>
</feature>
<dbReference type="Pfam" id="PF10756">
    <property type="entry name" value="bPH_6"/>
    <property type="match status" value="1"/>
</dbReference>
<evidence type="ECO:0000259" key="3">
    <source>
        <dbReference type="Pfam" id="PF10756"/>
    </source>
</evidence>
<feature type="region of interest" description="Disordered" evidence="1">
    <location>
        <begin position="1"/>
        <end position="27"/>
    </location>
</feature>
<evidence type="ECO:0000313" key="5">
    <source>
        <dbReference type="Proteomes" id="UP001139485"/>
    </source>
</evidence>
<sequence length="170" mass="18264">MPAASDVPDAGSAGVPGEEPIDHDRLGPTLPHTWRPLGVRIMAVALSIAFGVVFVVAWFTLSPEAQAAFHWRHALTLFLMAVAGLVLLHALIRCRVTATRECVVVVNGYRRHELAWEQVVNVSMAPGAPWVTLDLSDGRTLGAMGIQGVDGARAARATRDLRAIATELTR</sequence>
<organism evidence="4 5">
    <name type="scientific">Nocardioides bruguierae</name>
    <dbReference type="NCBI Taxonomy" id="2945102"/>
    <lineage>
        <taxon>Bacteria</taxon>
        <taxon>Bacillati</taxon>
        <taxon>Actinomycetota</taxon>
        <taxon>Actinomycetes</taxon>
        <taxon>Propionibacteriales</taxon>
        <taxon>Nocardioidaceae</taxon>
        <taxon>Nocardioides</taxon>
    </lineage>
</organism>
<evidence type="ECO:0000256" key="2">
    <source>
        <dbReference type="SAM" id="Phobius"/>
    </source>
</evidence>
<reference evidence="4" key="1">
    <citation type="submission" date="2022-05" db="EMBL/GenBank/DDBJ databases">
        <authorList>
            <person name="Tuo L."/>
        </authorList>
    </citation>
    <scope>NUCLEOTIDE SEQUENCE</scope>
    <source>
        <strain evidence="4">BSK12Z-4</strain>
    </source>
</reference>